<gene>
    <name evidence="1" type="ORF">WG950_09785</name>
</gene>
<dbReference type="InterPro" id="IPR021445">
    <property type="entry name" value="DUF3095"/>
</dbReference>
<accession>A0ABZ2TQP6</accession>
<dbReference type="RefSeq" id="WP_340931999.1">
    <property type="nucleotide sequence ID" value="NZ_CP150496.1"/>
</dbReference>
<evidence type="ECO:0000313" key="1">
    <source>
        <dbReference type="EMBL" id="WYW54819.1"/>
    </source>
</evidence>
<reference evidence="1 2" key="1">
    <citation type="submission" date="2024-03" db="EMBL/GenBank/DDBJ databases">
        <authorList>
            <person name="Cao K."/>
        </authorList>
    </citation>
    <scope>NUCLEOTIDE SEQUENCE [LARGE SCALE GENOMIC DNA]</scope>
    <source>
        <strain evidence="1 2">MCCC 1K00696</strain>
    </source>
</reference>
<keyword evidence="2" id="KW-1185">Reference proteome</keyword>
<proteinExistence type="predicted"/>
<dbReference type="Proteomes" id="UP001491088">
    <property type="component" value="Chromosome"/>
</dbReference>
<protein>
    <submittedName>
        <fullName evidence="1">DUF3095 domain-containing protein</fullName>
    </submittedName>
</protein>
<name>A0ABZ2TQP6_9FLAO</name>
<evidence type="ECO:0000313" key="2">
    <source>
        <dbReference type="Proteomes" id="UP001491088"/>
    </source>
</evidence>
<dbReference type="EMBL" id="CP150496">
    <property type="protein sequence ID" value="WYW54819.1"/>
    <property type="molecule type" value="Genomic_DNA"/>
</dbReference>
<dbReference type="Pfam" id="PF11294">
    <property type="entry name" value="DUF3095"/>
    <property type="match status" value="1"/>
</dbReference>
<sequence length="390" mass="44497">MINNTGFYKKLSYNNIPIRELLKNENLFNAVPSNWVVIVTDIVNSTKAIKNGGHNDVNLVATGSIITVLNKIKKINKKITIPYFFGGDGATFIVAKEILEPVYTALENYSDHVEKNFNLKLRVGQMRVEDIYATGATLRIAKLKLNSFLVTPVIIGNGLKLAENLIKEQFIENIDDKIDDISIDLEGMECRWNEIKPNSEEKKVICLLVMCNNEEKQAEVYTTIMDEIDYIFGSLSERTPITTLKLALNTSFDKIKTEMYARLGKFDLSYLIKNWLITNFGKYYFRFFKDGKAYLYKVSQLSDTIMLDGSINTVFSGTEKQISKLRLLLDSLESQQKIIYGIHATYASIMSCYIEDRDEKHIHFVDGTEGGYTTASKELKKKINSYKVYS</sequence>
<organism evidence="1 2">
    <name type="scientific">Polaribacter marinaquae</name>
    <dbReference type="NCBI Taxonomy" id="1642819"/>
    <lineage>
        <taxon>Bacteria</taxon>
        <taxon>Pseudomonadati</taxon>
        <taxon>Bacteroidota</taxon>
        <taxon>Flavobacteriia</taxon>
        <taxon>Flavobacteriales</taxon>
        <taxon>Flavobacteriaceae</taxon>
    </lineage>
</organism>